<dbReference type="EMBL" id="JAPMSZ010000001">
    <property type="protein sequence ID" value="KAJ5114702.1"/>
    <property type="molecule type" value="Genomic_DNA"/>
</dbReference>
<dbReference type="RefSeq" id="XP_056515895.1">
    <property type="nucleotide sequence ID" value="XM_056651045.1"/>
</dbReference>
<dbReference type="AlphaFoldDB" id="A0A9W9G9Z0"/>
<evidence type="ECO:0000313" key="2">
    <source>
        <dbReference type="Proteomes" id="UP001141434"/>
    </source>
</evidence>
<name>A0A9W9G9Z0_9EURO</name>
<organism evidence="1 2">
    <name type="scientific">Penicillium alfredii</name>
    <dbReference type="NCBI Taxonomy" id="1506179"/>
    <lineage>
        <taxon>Eukaryota</taxon>
        <taxon>Fungi</taxon>
        <taxon>Dikarya</taxon>
        <taxon>Ascomycota</taxon>
        <taxon>Pezizomycotina</taxon>
        <taxon>Eurotiomycetes</taxon>
        <taxon>Eurotiomycetidae</taxon>
        <taxon>Eurotiales</taxon>
        <taxon>Aspergillaceae</taxon>
        <taxon>Penicillium</taxon>
    </lineage>
</organism>
<evidence type="ECO:0000313" key="1">
    <source>
        <dbReference type="EMBL" id="KAJ5114702.1"/>
    </source>
</evidence>
<comment type="caution">
    <text evidence="1">The sequence shown here is derived from an EMBL/GenBank/DDBJ whole genome shotgun (WGS) entry which is preliminary data.</text>
</comment>
<protein>
    <submittedName>
        <fullName evidence="1">Uncharacterized protein</fullName>
    </submittedName>
</protein>
<reference evidence="1" key="2">
    <citation type="journal article" date="2023" name="IMA Fungus">
        <title>Comparative genomic study of the Penicillium genus elucidates a diverse pangenome and 15 lateral gene transfer events.</title>
        <authorList>
            <person name="Petersen C."/>
            <person name="Sorensen T."/>
            <person name="Nielsen M.R."/>
            <person name="Sondergaard T.E."/>
            <person name="Sorensen J.L."/>
            <person name="Fitzpatrick D.A."/>
            <person name="Frisvad J.C."/>
            <person name="Nielsen K.L."/>
        </authorList>
    </citation>
    <scope>NUCLEOTIDE SEQUENCE</scope>
    <source>
        <strain evidence="1">IBT 34128</strain>
    </source>
</reference>
<keyword evidence="2" id="KW-1185">Reference proteome</keyword>
<accession>A0A9W9G9Z0</accession>
<sequence>MLYAACWSDSEKRWGSSTLDLNLCYEFANDNIRPASKIDDEISNDDGVLKCGDNAGSWGDGSVLDGMDGLLF</sequence>
<proteinExistence type="predicted"/>
<dbReference type="Proteomes" id="UP001141434">
    <property type="component" value="Unassembled WGS sequence"/>
</dbReference>
<gene>
    <name evidence="1" type="ORF">NUU61_000461</name>
</gene>
<reference evidence="1" key="1">
    <citation type="submission" date="2022-11" db="EMBL/GenBank/DDBJ databases">
        <authorList>
            <person name="Petersen C."/>
        </authorList>
    </citation>
    <scope>NUCLEOTIDE SEQUENCE</scope>
    <source>
        <strain evidence="1">IBT 34128</strain>
    </source>
</reference>
<dbReference type="GeneID" id="81390213"/>